<feature type="region of interest" description="Disordered" evidence="9">
    <location>
        <begin position="301"/>
        <end position="334"/>
    </location>
</feature>
<dbReference type="GO" id="GO:0004842">
    <property type="term" value="F:ubiquitin-protein transferase activity"/>
    <property type="evidence" value="ECO:0007669"/>
    <property type="project" value="InterPro"/>
</dbReference>
<sequence>MPHQNENPPCAFCRRNDDCPEKYGKKETYDCGITLHYYCLIMSSGLYQRGKENEGIYGFLPVDIKKELHRATKITCNVCRKRGASIGCTVAKCRKSFHFPCGVAKQCIFQFTGQFASYCWEHKPVQKVAPAAKWANSSHACAVCLESIDTLPSYDVLKSPCCKNTWLHRQCVQYQALSAGMFFFRCTICSNKDEFQQEMLRMGIHVPEKDASWELEENAYQELLQRYQRCDVRKCLCKNGREYAETEGKWDIVLCKYCGSSGTHLACSTLVRCLQDWECPECRAIVHKSEKMKERLRSVITKSSNRKRTGHHESVHSSPKCPRLSSETQKETRNRQMFATRPIADILEDLRSQINLKIITTFNVDKNNIWDGYLKKIRYKDLNPASTICVKFLDHDRQREVDDLENPCNEFFSLLLHNLQNSTLFEGSATSKNLNLDSRALRWGRYFEAGRVFAMSIVHGGRSPGFLSTTLFNCLAYGPEMAEPTIEDVKHFDLLQKIGKIKGSSTLEELKMYVKEYADYLSIAGCLRPVWSLGDKEMLVKDMLTFHVINRVRSPFERFREGLKFLGVLENIQKYPEAFVELFCHRPKKLTSEIFEKLFSIKYSQDKKNRNNQESRIIRFWKEYLGEIEGGKAAASFEEILTFATGDNAVPSISFHPNPTIEFMHADGKIQYRFPTAQMRQNCLKLPMSKTYKAFKESMDFAICNTHIPDRD</sequence>
<keyword evidence="6" id="KW-0833">Ubl conjugation pathway</keyword>
<dbReference type="GeneTree" id="ENSGT00950000182865"/>
<keyword evidence="3" id="KW-0808">Transferase</keyword>
<keyword evidence="4" id="KW-0479">Metal-binding</keyword>
<evidence type="ECO:0000313" key="12">
    <source>
        <dbReference type="Proteomes" id="UP000314986"/>
    </source>
</evidence>
<evidence type="ECO:0000256" key="4">
    <source>
        <dbReference type="ARBA" id="ARBA00022723"/>
    </source>
</evidence>
<dbReference type="Gene3D" id="3.30.2410.10">
    <property type="entry name" value="Hect, E3 ligase catalytic domain"/>
    <property type="match status" value="1"/>
</dbReference>
<evidence type="ECO:0000256" key="5">
    <source>
        <dbReference type="ARBA" id="ARBA00022771"/>
    </source>
</evidence>
<evidence type="ECO:0000256" key="9">
    <source>
        <dbReference type="SAM" id="MobiDB-lite"/>
    </source>
</evidence>
<dbReference type="Pfam" id="PF00632">
    <property type="entry name" value="HECT"/>
    <property type="match status" value="1"/>
</dbReference>
<dbReference type="Ensembl" id="ENSCMIT00000007580.1">
    <property type="protein sequence ID" value="ENSCMIP00000007356.1"/>
    <property type="gene ID" value="ENSCMIG00000004024.1"/>
</dbReference>
<dbReference type="GO" id="GO:0005634">
    <property type="term" value="C:nucleus"/>
    <property type="evidence" value="ECO:0007669"/>
    <property type="project" value="UniProtKB-SubCell"/>
</dbReference>
<dbReference type="OrthoDB" id="2384350at2759"/>
<dbReference type="SUPFAM" id="SSF56204">
    <property type="entry name" value="Hect, E3 ligase catalytic domain"/>
    <property type="match status" value="1"/>
</dbReference>
<reference evidence="12" key="3">
    <citation type="journal article" date="2014" name="Nature">
        <title>Elephant shark genome provides unique insights into gnathostome evolution.</title>
        <authorList>
            <consortium name="International Elephant Shark Genome Sequencing Consortium"/>
            <person name="Venkatesh B."/>
            <person name="Lee A.P."/>
            <person name="Ravi V."/>
            <person name="Maurya A.K."/>
            <person name="Lian M.M."/>
            <person name="Swann J.B."/>
            <person name="Ohta Y."/>
            <person name="Flajnik M.F."/>
            <person name="Sutoh Y."/>
            <person name="Kasahara M."/>
            <person name="Hoon S."/>
            <person name="Gangu V."/>
            <person name="Roy S.W."/>
            <person name="Irimia M."/>
            <person name="Korzh V."/>
            <person name="Kondrychyn I."/>
            <person name="Lim Z.W."/>
            <person name="Tay B.H."/>
            <person name="Tohari S."/>
            <person name="Kong K.W."/>
            <person name="Ho S."/>
            <person name="Lorente-Galdos B."/>
            <person name="Quilez J."/>
            <person name="Marques-Bonet T."/>
            <person name="Raney B.J."/>
            <person name="Ingham P.W."/>
            <person name="Tay A."/>
            <person name="Hillier L.W."/>
            <person name="Minx P."/>
            <person name="Boehm T."/>
            <person name="Wilson R.K."/>
            <person name="Brenner S."/>
            <person name="Warren W.C."/>
        </authorList>
    </citation>
    <scope>NUCLEOTIDE SEQUENCE [LARGE SCALE GENOMIC DNA]</scope>
</reference>
<dbReference type="InParanoid" id="A0A4W3GUV3"/>
<reference evidence="12" key="1">
    <citation type="journal article" date="2006" name="Science">
        <title>Ancient noncoding elements conserved in the human genome.</title>
        <authorList>
            <person name="Venkatesh B."/>
            <person name="Kirkness E.F."/>
            <person name="Loh Y.H."/>
            <person name="Halpern A.L."/>
            <person name="Lee A.P."/>
            <person name="Johnson J."/>
            <person name="Dandona N."/>
            <person name="Viswanathan L.D."/>
            <person name="Tay A."/>
            <person name="Venter J.C."/>
            <person name="Strausberg R.L."/>
            <person name="Brenner S."/>
        </authorList>
    </citation>
    <scope>NUCLEOTIDE SEQUENCE [LARGE SCALE GENOMIC DNA]</scope>
</reference>
<dbReference type="PROSITE" id="PS51805">
    <property type="entry name" value="EPHD"/>
    <property type="match status" value="1"/>
</dbReference>
<dbReference type="KEGG" id="cmk:103178572"/>
<dbReference type="InterPro" id="IPR034732">
    <property type="entry name" value="EPHD"/>
</dbReference>
<dbReference type="Proteomes" id="UP000314986">
    <property type="component" value="Unassembled WGS sequence"/>
</dbReference>
<keyword evidence="12" id="KW-1185">Reference proteome</keyword>
<dbReference type="PANTHER" id="PTHR12420:SF42">
    <property type="entry name" value="G2_M PHASE-SPECIFIC E3 UBIQUITIN-PROTEIN LIGASE"/>
    <property type="match status" value="1"/>
</dbReference>
<organism evidence="11 12">
    <name type="scientific">Callorhinchus milii</name>
    <name type="common">Ghost shark</name>
    <dbReference type="NCBI Taxonomy" id="7868"/>
    <lineage>
        <taxon>Eukaryota</taxon>
        <taxon>Metazoa</taxon>
        <taxon>Chordata</taxon>
        <taxon>Craniata</taxon>
        <taxon>Vertebrata</taxon>
        <taxon>Chondrichthyes</taxon>
        <taxon>Holocephali</taxon>
        <taxon>Chimaeriformes</taxon>
        <taxon>Callorhinchidae</taxon>
        <taxon>Callorhinchus</taxon>
    </lineage>
</organism>
<dbReference type="FunCoup" id="A0A4W3GUV3">
    <property type="interactions" value="616"/>
</dbReference>
<dbReference type="InterPro" id="IPR051188">
    <property type="entry name" value="PHD-type_Zinc_Finger"/>
</dbReference>
<evidence type="ECO:0000259" key="10">
    <source>
        <dbReference type="PROSITE" id="PS51805"/>
    </source>
</evidence>
<dbReference type="InterPro" id="IPR011011">
    <property type="entry name" value="Znf_FYVE_PHD"/>
</dbReference>
<feature type="domain" description="PHD-type" evidence="10">
    <location>
        <begin position="7"/>
        <end position="123"/>
    </location>
</feature>
<reference evidence="12" key="2">
    <citation type="journal article" date="2007" name="PLoS Biol.">
        <title>Survey sequencing and comparative analysis of the elephant shark (Callorhinchus milii) genome.</title>
        <authorList>
            <person name="Venkatesh B."/>
            <person name="Kirkness E.F."/>
            <person name="Loh Y.H."/>
            <person name="Halpern A.L."/>
            <person name="Lee A.P."/>
            <person name="Johnson J."/>
            <person name="Dandona N."/>
            <person name="Viswanathan L.D."/>
            <person name="Tay A."/>
            <person name="Venter J.C."/>
            <person name="Strausberg R.L."/>
            <person name="Brenner S."/>
        </authorList>
    </citation>
    <scope>NUCLEOTIDE SEQUENCE [LARGE SCALE GENOMIC DNA]</scope>
</reference>
<reference evidence="11" key="5">
    <citation type="submission" date="2025-09" db="UniProtKB">
        <authorList>
            <consortium name="Ensembl"/>
        </authorList>
    </citation>
    <scope>IDENTIFICATION</scope>
</reference>
<dbReference type="CDD" id="cd15496">
    <property type="entry name" value="PHD_PHF7_G2E3_like"/>
    <property type="match status" value="1"/>
</dbReference>
<dbReference type="OMA" id="IKFTNCK"/>
<dbReference type="CTD" id="55632"/>
<evidence type="ECO:0000256" key="6">
    <source>
        <dbReference type="ARBA" id="ARBA00022786"/>
    </source>
</evidence>
<evidence type="ECO:0000256" key="2">
    <source>
        <dbReference type="ARBA" id="ARBA00004906"/>
    </source>
</evidence>
<keyword evidence="5" id="KW-0863">Zinc-finger</keyword>
<dbReference type="InterPro" id="IPR013083">
    <property type="entry name" value="Znf_RING/FYVE/PHD"/>
</dbReference>
<dbReference type="STRING" id="7868.ENSCMIP00000007356"/>
<reference evidence="11" key="4">
    <citation type="submission" date="2025-08" db="UniProtKB">
        <authorList>
            <consortium name="Ensembl"/>
        </authorList>
    </citation>
    <scope>IDENTIFICATION</scope>
</reference>
<dbReference type="SUPFAM" id="SSF57903">
    <property type="entry name" value="FYVE/PHD zinc finger"/>
    <property type="match status" value="1"/>
</dbReference>
<dbReference type="FunFam" id="3.30.40.10:FF:000132">
    <property type="entry name" value="G2/M phase-specific E3 ubiquitin-protein ligase"/>
    <property type="match status" value="1"/>
</dbReference>
<dbReference type="InterPro" id="IPR035983">
    <property type="entry name" value="Hect_E3_ubiquitin_ligase"/>
</dbReference>
<gene>
    <name evidence="11" type="primary">g2e3</name>
</gene>
<dbReference type="PANTHER" id="PTHR12420">
    <property type="entry name" value="PHD FINGER PROTEIN"/>
    <property type="match status" value="1"/>
</dbReference>
<keyword evidence="8" id="KW-0539">Nucleus</keyword>
<dbReference type="Pfam" id="PF13771">
    <property type="entry name" value="zf-HC5HC2H"/>
    <property type="match status" value="1"/>
</dbReference>
<dbReference type="GO" id="GO:0008270">
    <property type="term" value="F:zinc ion binding"/>
    <property type="evidence" value="ECO:0007669"/>
    <property type="project" value="UniProtKB-KW"/>
</dbReference>
<dbReference type="Gene3D" id="3.30.40.10">
    <property type="entry name" value="Zinc/RING finger domain, C3HC4 (zinc finger)"/>
    <property type="match status" value="2"/>
</dbReference>
<dbReference type="Gene3D" id="3.90.1750.10">
    <property type="entry name" value="Hect, E3 ligase catalytic domains"/>
    <property type="match status" value="1"/>
</dbReference>
<dbReference type="RefSeq" id="XP_007891599.2">
    <property type="nucleotide sequence ID" value="XM_007893408.2"/>
</dbReference>
<evidence type="ECO:0000256" key="1">
    <source>
        <dbReference type="ARBA" id="ARBA00004123"/>
    </source>
</evidence>
<dbReference type="CDD" id="cd15669">
    <property type="entry name" value="ePHD_PHF7_G2E3_like"/>
    <property type="match status" value="1"/>
</dbReference>
<dbReference type="AlphaFoldDB" id="A0A4W3GUV3"/>
<evidence type="ECO:0000256" key="7">
    <source>
        <dbReference type="ARBA" id="ARBA00022833"/>
    </source>
</evidence>
<proteinExistence type="predicted"/>
<dbReference type="SMART" id="SM00249">
    <property type="entry name" value="PHD"/>
    <property type="match status" value="3"/>
</dbReference>
<dbReference type="Pfam" id="PF26054">
    <property type="entry name" value="PHD_G2E3"/>
    <property type="match status" value="1"/>
</dbReference>
<dbReference type="InterPro" id="IPR000569">
    <property type="entry name" value="HECT_dom"/>
</dbReference>
<dbReference type="InterPro" id="IPR059102">
    <property type="entry name" value="PHD_PHF7/G2E3-like"/>
</dbReference>
<dbReference type="InterPro" id="IPR001965">
    <property type="entry name" value="Znf_PHD"/>
</dbReference>
<evidence type="ECO:0000256" key="8">
    <source>
        <dbReference type="ARBA" id="ARBA00023242"/>
    </source>
</evidence>
<keyword evidence="7" id="KW-0862">Zinc</keyword>
<comment type="subcellular location">
    <subcellularLocation>
        <location evidence="1">Nucleus</location>
    </subcellularLocation>
</comment>
<comment type="pathway">
    <text evidence="2">Protein modification; protein ubiquitination.</text>
</comment>
<evidence type="ECO:0000256" key="3">
    <source>
        <dbReference type="ARBA" id="ARBA00022679"/>
    </source>
</evidence>
<protein>
    <submittedName>
        <fullName evidence="11">G2/M-phase specific E3 ubiquitin protein ligase</fullName>
    </submittedName>
</protein>
<accession>A0A4W3GUV3</accession>
<name>A0A4W3GUV3_CALMI</name>
<dbReference type="GeneID" id="103178572"/>
<dbReference type="InterPro" id="IPR042013">
    <property type="entry name" value="PHF7/G2E3_ePHD"/>
</dbReference>
<evidence type="ECO:0000313" key="11">
    <source>
        <dbReference type="Ensembl" id="ENSCMIP00000007356.1"/>
    </source>
</evidence>